<keyword evidence="11" id="KW-0325">Glycoprotein</keyword>
<keyword evidence="10 17" id="KW-0675">Receptor</keyword>
<feature type="transmembrane region" description="Helical" evidence="14">
    <location>
        <begin position="254"/>
        <end position="276"/>
    </location>
</feature>
<evidence type="ECO:0000256" key="14">
    <source>
        <dbReference type="SAM" id="Phobius"/>
    </source>
</evidence>
<keyword evidence="9" id="KW-1015">Disulfide bond</keyword>
<dbReference type="InterPro" id="IPR003287">
    <property type="entry name" value="GPCR_2_calcitonin_rcpt_fam"/>
</dbReference>
<dbReference type="Gene3D" id="4.10.1240.10">
    <property type="entry name" value="GPCR, family 2, extracellular hormone receptor domain"/>
    <property type="match status" value="1"/>
</dbReference>
<evidence type="ECO:0000256" key="1">
    <source>
        <dbReference type="ARBA" id="ARBA00004651"/>
    </source>
</evidence>
<reference evidence="18" key="1">
    <citation type="submission" date="2017-01" db="EMBL/GenBank/DDBJ databases">
        <title>Comparative genomics of anhydrobiosis in the tardigrade Hypsibius dujardini.</title>
        <authorList>
            <person name="Yoshida Y."/>
            <person name="Koutsovoulos G."/>
            <person name="Laetsch D."/>
            <person name="Stevens L."/>
            <person name="Kumar S."/>
            <person name="Horikawa D."/>
            <person name="Ishino K."/>
            <person name="Komine S."/>
            <person name="Tomita M."/>
            <person name="Blaxter M."/>
            <person name="Arakawa K."/>
        </authorList>
    </citation>
    <scope>NUCLEOTIDE SEQUENCE [LARGE SCALE GENOMIC DNA]</scope>
    <source>
        <strain evidence="18">Z151</strain>
    </source>
</reference>
<feature type="transmembrane region" description="Helical" evidence="14">
    <location>
        <begin position="148"/>
        <end position="170"/>
    </location>
</feature>
<proteinExistence type="inferred from homology"/>
<dbReference type="SUPFAM" id="SSF111418">
    <property type="entry name" value="Hormone receptor domain"/>
    <property type="match status" value="1"/>
</dbReference>
<keyword evidence="18" id="KW-1185">Reference proteome</keyword>
<evidence type="ECO:0000256" key="11">
    <source>
        <dbReference type="ARBA" id="ARBA00023180"/>
    </source>
</evidence>
<dbReference type="GO" id="GO:0007188">
    <property type="term" value="P:adenylate cyclase-modulating G protein-coupled receptor signaling pathway"/>
    <property type="evidence" value="ECO:0007669"/>
    <property type="project" value="TreeGrafter"/>
</dbReference>
<keyword evidence="4 14" id="KW-0812">Transmembrane</keyword>
<feature type="region of interest" description="Disordered" evidence="13">
    <location>
        <begin position="455"/>
        <end position="474"/>
    </location>
</feature>
<keyword evidence="12" id="KW-0807">Transducer</keyword>
<feature type="compositionally biased region" description="Polar residues" evidence="13">
    <location>
        <begin position="427"/>
        <end position="440"/>
    </location>
</feature>
<feature type="transmembrane region" description="Helical" evidence="14">
    <location>
        <begin position="296"/>
        <end position="318"/>
    </location>
</feature>
<evidence type="ECO:0000256" key="5">
    <source>
        <dbReference type="ARBA" id="ARBA00022729"/>
    </source>
</evidence>
<evidence type="ECO:0000256" key="8">
    <source>
        <dbReference type="ARBA" id="ARBA00023136"/>
    </source>
</evidence>
<dbReference type="InterPro" id="IPR050332">
    <property type="entry name" value="GPCR_2"/>
</dbReference>
<name>A0A1W0XA63_HYPEX</name>
<feature type="transmembrane region" description="Helical" evidence="14">
    <location>
        <begin position="376"/>
        <end position="396"/>
    </location>
</feature>
<dbReference type="PROSITE" id="PS50227">
    <property type="entry name" value="G_PROTEIN_RECEP_F2_3"/>
    <property type="match status" value="1"/>
</dbReference>
<dbReference type="InterPro" id="IPR036445">
    <property type="entry name" value="GPCR_2_extracell_dom_sf"/>
</dbReference>
<dbReference type="EMBL" id="MTYJ01000007">
    <property type="protein sequence ID" value="OQV24416.1"/>
    <property type="molecule type" value="Genomic_DNA"/>
</dbReference>
<evidence type="ECO:0000259" key="16">
    <source>
        <dbReference type="PROSITE" id="PS50261"/>
    </source>
</evidence>
<dbReference type="GO" id="GO:0004948">
    <property type="term" value="F:calcitonin receptor activity"/>
    <property type="evidence" value="ECO:0007669"/>
    <property type="project" value="InterPro"/>
</dbReference>
<dbReference type="PRINTS" id="PR00249">
    <property type="entry name" value="GPCRSECRETIN"/>
</dbReference>
<evidence type="ECO:0000256" key="9">
    <source>
        <dbReference type="ARBA" id="ARBA00023157"/>
    </source>
</evidence>
<feature type="region of interest" description="Disordered" evidence="13">
    <location>
        <begin position="427"/>
        <end position="447"/>
    </location>
</feature>
<feature type="compositionally biased region" description="Low complexity" evidence="13">
    <location>
        <begin position="458"/>
        <end position="472"/>
    </location>
</feature>
<evidence type="ECO:0000256" key="4">
    <source>
        <dbReference type="ARBA" id="ARBA00022692"/>
    </source>
</evidence>
<dbReference type="InterPro" id="IPR001879">
    <property type="entry name" value="GPCR_2_extracellular_dom"/>
</dbReference>
<comment type="similarity">
    <text evidence="2">Belongs to the G-protein coupled receptor 2 family.</text>
</comment>
<evidence type="ECO:0000256" key="10">
    <source>
        <dbReference type="ARBA" id="ARBA00023170"/>
    </source>
</evidence>
<dbReference type="Proteomes" id="UP000192578">
    <property type="component" value="Unassembled WGS sequence"/>
</dbReference>
<dbReference type="GO" id="GO:0007166">
    <property type="term" value="P:cell surface receptor signaling pathway"/>
    <property type="evidence" value="ECO:0007669"/>
    <property type="project" value="InterPro"/>
</dbReference>
<evidence type="ECO:0000256" key="13">
    <source>
        <dbReference type="SAM" id="MobiDB-lite"/>
    </source>
</evidence>
<organism evidence="17 18">
    <name type="scientific">Hypsibius exemplaris</name>
    <name type="common">Freshwater tardigrade</name>
    <dbReference type="NCBI Taxonomy" id="2072580"/>
    <lineage>
        <taxon>Eukaryota</taxon>
        <taxon>Metazoa</taxon>
        <taxon>Ecdysozoa</taxon>
        <taxon>Tardigrada</taxon>
        <taxon>Eutardigrada</taxon>
        <taxon>Parachela</taxon>
        <taxon>Hypsibioidea</taxon>
        <taxon>Hypsibiidae</taxon>
        <taxon>Hypsibius</taxon>
    </lineage>
</organism>
<feature type="transmembrane region" description="Helical" evidence="14">
    <location>
        <begin position="218"/>
        <end position="234"/>
    </location>
</feature>
<feature type="compositionally biased region" description="Polar residues" evidence="13">
    <location>
        <begin position="524"/>
        <end position="544"/>
    </location>
</feature>
<feature type="domain" description="G-protein coupled receptors family 2 profile 2" evidence="16">
    <location>
        <begin position="145"/>
        <end position="397"/>
    </location>
</feature>
<protein>
    <submittedName>
        <fullName evidence="17">Calcitonin gene-related peptide type 1 receptor</fullName>
    </submittedName>
</protein>
<dbReference type="PANTHER" id="PTHR45620">
    <property type="entry name" value="PDF RECEPTOR-LIKE PROTEIN-RELATED"/>
    <property type="match status" value="1"/>
</dbReference>
<dbReference type="InterPro" id="IPR017981">
    <property type="entry name" value="GPCR_2-like_7TM"/>
</dbReference>
<dbReference type="Pfam" id="PF02793">
    <property type="entry name" value="HRM"/>
    <property type="match status" value="1"/>
</dbReference>
<evidence type="ECO:0000256" key="3">
    <source>
        <dbReference type="ARBA" id="ARBA00022475"/>
    </source>
</evidence>
<dbReference type="AlphaFoldDB" id="A0A1W0XA63"/>
<gene>
    <name evidence="17" type="ORF">BV898_01948</name>
</gene>
<sequence>MDEESITTESHYNFADNATIEKIELQGAGAAVEADPASLLDYATKQFQALSECKDNILDMPYPDDGQLYCNRTFDGWGCWNDTLAGTRTYIACPAWANDGFDSRLTAFKDCNPDGNWWVHPESNYIWSNYTTCINHEELARQQTINQIYLVGYSISLVFLMASIFIFFYFRQLRCTRITIHKHLFISFIIHNIVWIIHDTVIPSSPNTLNENGWACRLFHIFIRYILVCNYFWMFNEGLYLHTVLVFSFAKTEVLLKVFYVIGWGLPIIVAVSYGIVRALDPNENLKCWINAGRYLMVLAVPVVISLLANLIFLCNIVRVLITKMRATNTREDHHTRKAVRATLILVPLLGLQYILFPFRPEEATAGANVVFAYDIASAVFTSLQGLFVSLIFCFFNGEVIDLSRRDLKVRRESYVLNRTRSSMANSSIRSKYQAATPSPGSMRRPSQFYHQDSLKMHTPSQTPSPSPSSFRRPSHFKWQESLMNCPSPSPRTYRRASKIVEESPQSPMTSLLNHSSLLLSNHPPTNHNHVVPSSTSNNTNGIVDQQPGAVVRPTEAVSSENEESQVAL</sequence>
<dbReference type="InterPro" id="IPR017983">
    <property type="entry name" value="GPCR_2_secretin-like_CS"/>
</dbReference>
<dbReference type="GO" id="GO:0005886">
    <property type="term" value="C:plasma membrane"/>
    <property type="evidence" value="ECO:0007669"/>
    <property type="project" value="UniProtKB-SubCell"/>
</dbReference>
<evidence type="ECO:0000256" key="6">
    <source>
        <dbReference type="ARBA" id="ARBA00022989"/>
    </source>
</evidence>
<dbReference type="CDD" id="cd15260">
    <property type="entry name" value="7tmB1_NPR_B4_insect-like"/>
    <property type="match status" value="1"/>
</dbReference>
<feature type="region of interest" description="Disordered" evidence="13">
    <location>
        <begin position="522"/>
        <end position="569"/>
    </location>
</feature>
<dbReference type="PRINTS" id="PR01350">
    <property type="entry name" value="CTRFAMILY"/>
</dbReference>
<evidence type="ECO:0000259" key="15">
    <source>
        <dbReference type="PROSITE" id="PS50227"/>
    </source>
</evidence>
<evidence type="ECO:0000256" key="2">
    <source>
        <dbReference type="ARBA" id="ARBA00005314"/>
    </source>
</evidence>
<evidence type="ECO:0000313" key="18">
    <source>
        <dbReference type="Proteomes" id="UP000192578"/>
    </source>
</evidence>
<dbReference type="PROSITE" id="PS00649">
    <property type="entry name" value="G_PROTEIN_RECEP_F2_1"/>
    <property type="match status" value="1"/>
</dbReference>
<dbReference type="PROSITE" id="PS00650">
    <property type="entry name" value="G_PROTEIN_RECEP_F2_2"/>
    <property type="match status" value="1"/>
</dbReference>
<evidence type="ECO:0000256" key="12">
    <source>
        <dbReference type="ARBA" id="ARBA00023224"/>
    </source>
</evidence>
<keyword evidence="6 14" id="KW-1133">Transmembrane helix</keyword>
<accession>A0A1W0XA63</accession>
<dbReference type="Gene3D" id="1.20.1070.10">
    <property type="entry name" value="Rhodopsin 7-helix transmembrane proteins"/>
    <property type="match status" value="1"/>
</dbReference>
<keyword evidence="3" id="KW-1003">Cell membrane</keyword>
<dbReference type="PANTHER" id="PTHR45620:SF32">
    <property type="entry name" value="DIURETIC HORMONE 31 RECEPTOR, ISOFORM C"/>
    <property type="match status" value="1"/>
</dbReference>
<feature type="transmembrane region" description="Helical" evidence="14">
    <location>
        <begin position="339"/>
        <end position="356"/>
    </location>
</feature>
<comment type="caution">
    <text evidence="17">The sequence shown here is derived from an EMBL/GenBank/DDBJ whole genome shotgun (WGS) entry which is preliminary data.</text>
</comment>
<dbReference type="PROSITE" id="PS50261">
    <property type="entry name" value="G_PROTEIN_RECEP_F2_4"/>
    <property type="match status" value="1"/>
</dbReference>
<keyword evidence="8 14" id="KW-0472">Membrane</keyword>
<comment type="subcellular location">
    <subcellularLocation>
        <location evidence="1">Cell membrane</location>
        <topology evidence="1">Multi-pass membrane protein</topology>
    </subcellularLocation>
</comment>
<dbReference type="Pfam" id="PF00002">
    <property type="entry name" value="7tm_2"/>
    <property type="match status" value="1"/>
</dbReference>
<dbReference type="SMART" id="SM00008">
    <property type="entry name" value="HormR"/>
    <property type="match status" value="1"/>
</dbReference>
<dbReference type="OrthoDB" id="16753at2759"/>
<feature type="transmembrane region" description="Helical" evidence="14">
    <location>
        <begin position="182"/>
        <end position="198"/>
    </location>
</feature>
<evidence type="ECO:0000313" key="17">
    <source>
        <dbReference type="EMBL" id="OQV24416.1"/>
    </source>
</evidence>
<keyword evidence="7" id="KW-0297">G-protein coupled receptor</keyword>
<dbReference type="InterPro" id="IPR000832">
    <property type="entry name" value="GPCR_2_secretin-like"/>
</dbReference>
<keyword evidence="5" id="KW-0732">Signal</keyword>
<evidence type="ECO:0000256" key="7">
    <source>
        <dbReference type="ARBA" id="ARBA00023040"/>
    </source>
</evidence>
<feature type="domain" description="G-protein coupled receptors family 2 profile 1" evidence="15">
    <location>
        <begin position="52"/>
        <end position="137"/>
    </location>
</feature>